<proteinExistence type="predicted"/>
<dbReference type="GO" id="GO:0016020">
    <property type="term" value="C:membrane"/>
    <property type="evidence" value="ECO:0007669"/>
    <property type="project" value="UniProtKB-SubCell"/>
</dbReference>
<feature type="transmembrane region" description="Helical" evidence="5">
    <location>
        <begin position="97"/>
        <end position="118"/>
    </location>
</feature>
<dbReference type="Proteomes" id="UP000676194">
    <property type="component" value="Chromosome"/>
</dbReference>
<dbReference type="AlphaFoldDB" id="A0A8E6EU64"/>
<keyword evidence="3 5" id="KW-1133">Transmembrane helix</keyword>
<dbReference type="InterPro" id="IPR036163">
    <property type="entry name" value="HMA_dom_sf"/>
</dbReference>
<evidence type="ECO:0000256" key="3">
    <source>
        <dbReference type="ARBA" id="ARBA00022989"/>
    </source>
</evidence>
<evidence type="ECO:0000313" key="8">
    <source>
        <dbReference type="Proteomes" id="UP000676194"/>
    </source>
</evidence>
<evidence type="ECO:0000256" key="2">
    <source>
        <dbReference type="ARBA" id="ARBA00022692"/>
    </source>
</evidence>
<reference evidence="7" key="1">
    <citation type="submission" date="2021-05" db="EMBL/GenBank/DDBJ databases">
        <title>Complete genome sequence of the cellulolytic planctomycete Telmatocola sphagniphila SP2T and characterization of the first cellulase from planctomycetes.</title>
        <authorList>
            <person name="Rakitin A.L."/>
            <person name="Beletsky A.V."/>
            <person name="Naumoff D.G."/>
            <person name="Kulichevskaya I.S."/>
            <person name="Mardanov A.V."/>
            <person name="Ravin N.V."/>
            <person name="Dedysh S.N."/>
        </authorList>
    </citation>
    <scope>NUCLEOTIDE SEQUENCE</scope>
    <source>
        <strain evidence="7">SP2T</strain>
    </source>
</reference>
<evidence type="ECO:0000256" key="4">
    <source>
        <dbReference type="ARBA" id="ARBA00023136"/>
    </source>
</evidence>
<dbReference type="Pfam" id="PF07291">
    <property type="entry name" value="MauE"/>
    <property type="match status" value="1"/>
</dbReference>
<feature type="transmembrane region" description="Helical" evidence="5">
    <location>
        <begin position="232"/>
        <end position="251"/>
    </location>
</feature>
<evidence type="ECO:0000313" key="7">
    <source>
        <dbReference type="EMBL" id="QVL30862.1"/>
    </source>
</evidence>
<gene>
    <name evidence="7" type="ORF">KIH39_18675</name>
</gene>
<sequence>MIRKYQTNLRCAGCVSTLKPHLESLPGLKSWSADVDSTQKTLTVEGDESVLAQVPERVSAAGYAVLKELPTSLSLGMVSEAVTPVAPALPEPGAKTYLPLILILGYLLLGVAALEVAAGHWQPMRAMRNFMAGFFLVFSFFKLLNLRAFADAYAGYDIVAHRIYAYGFVYPFIELGLGLAYLADTPITPVNVNLITFFVMAISLVGVLQTVLNKKKIRCACLGTVFNLPMSYVTIIEDGLMLAMSLIMLIAG</sequence>
<feature type="transmembrane region" description="Helical" evidence="5">
    <location>
        <begin position="194"/>
        <end position="212"/>
    </location>
</feature>
<protein>
    <submittedName>
        <fullName evidence="7">Heavy-metal-associated domain-containing protein</fullName>
    </submittedName>
</protein>
<dbReference type="GO" id="GO:0030416">
    <property type="term" value="P:methylamine metabolic process"/>
    <property type="evidence" value="ECO:0007669"/>
    <property type="project" value="InterPro"/>
</dbReference>
<keyword evidence="8" id="KW-1185">Reference proteome</keyword>
<dbReference type="InterPro" id="IPR006121">
    <property type="entry name" value="HMA_dom"/>
</dbReference>
<dbReference type="InterPro" id="IPR009908">
    <property type="entry name" value="Methylamine_util_MauE"/>
</dbReference>
<dbReference type="EMBL" id="CP074694">
    <property type="protein sequence ID" value="QVL30862.1"/>
    <property type="molecule type" value="Genomic_DNA"/>
</dbReference>
<evidence type="ECO:0000256" key="1">
    <source>
        <dbReference type="ARBA" id="ARBA00004141"/>
    </source>
</evidence>
<evidence type="ECO:0000259" key="6">
    <source>
        <dbReference type="PROSITE" id="PS50846"/>
    </source>
</evidence>
<feature type="transmembrane region" description="Helical" evidence="5">
    <location>
        <begin position="162"/>
        <end position="182"/>
    </location>
</feature>
<dbReference type="GO" id="GO:0046872">
    <property type="term" value="F:metal ion binding"/>
    <property type="evidence" value="ECO:0007669"/>
    <property type="project" value="InterPro"/>
</dbReference>
<dbReference type="SUPFAM" id="SSF55008">
    <property type="entry name" value="HMA, heavy metal-associated domain"/>
    <property type="match status" value="1"/>
</dbReference>
<accession>A0A8E6EU64</accession>
<feature type="domain" description="HMA" evidence="6">
    <location>
        <begin position="1"/>
        <end position="66"/>
    </location>
</feature>
<keyword evidence="4 5" id="KW-0472">Membrane</keyword>
<dbReference type="Gene3D" id="3.30.70.100">
    <property type="match status" value="1"/>
</dbReference>
<dbReference type="Pfam" id="PF00403">
    <property type="entry name" value="HMA"/>
    <property type="match status" value="1"/>
</dbReference>
<dbReference type="CDD" id="cd00371">
    <property type="entry name" value="HMA"/>
    <property type="match status" value="1"/>
</dbReference>
<feature type="transmembrane region" description="Helical" evidence="5">
    <location>
        <begin position="130"/>
        <end position="150"/>
    </location>
</feature>
<keyword evidence="2 5" id="KW-0812">Transmembrane</keyword>
<dbReference type="PROSITE" id="PS50846">
    <property type="entry name" value="HMA_2"/>
    <property type="match status" value="1"/>
</dbReference>
<dbReference type="KEGG" id="tsph:KIH39_18675"/>
<name>A0A8E6EU64_9BACT</name>
<evidence type="ECO:0000256" key="5">
    <source>
        <dbReference type="SAM" id="Phobius"/>
    </source>
</evidence>
<comment type="subcellular location">
    <subcellularLocation>
        <location evidence="1">Membrane</location>
        <topology evidence="1">Multi-pass membrane protein</topology>
    </subcellularLocation>
</comment>
<dbReference type="RefSeq" id="WP_213494744.1">
    <property type="nucleotide sequence ID" value="NZ_CP074694.1"/>
</dbReference>
<organism evidence="7 8">
    <name type="scientific">Telmatocola sphagniphila</name>
    <dbReference type="NCBI Taxonomy" id="1123043"/>
    <lineage>
        <taxon>Bacteria</taxon>
        <taxon>Pseudomonadati</taxon>
        <taxon>Planctomycetota</taxon>
        <taxon>Planctomycetia</taxon>
        <taxon>Gemmatales</taxon>
        <taxon>Gemmataceae</taxon>
    </lineage>
</organism>